<dbReference type="AlphaFoldDB" id="A0A6J7P8L2"/>
<name>A0A6J7P8L2_9ZZZZ</name>
<evidence type="ECO:0000313" key="1">
    <source>
        <dbReference type="EMBL" id="CAB4999192.1"/>
    </source>
</evidence>
<sequence>MEVLHLELDTRLMSDREEVQHRVSRAAERHDDGNRVLERLLRDDVLRRDALTDKFDDRLS</sequence>
<accession>A0A6J7P8L2</accession>
<gene>
    <name evidence="1" type="ORF">UFOPK4061_00204</name>
</gene>
<dbReference type="EMBL" id="CAFBPD010000023">
    <property type="protein sequence ID" value="CAB4999192.1"/>
    <property type="molecule type" value="Genomic_DNA"/>
</dbReference>
<reference evidence="1" key="1">
    <citation type="submission" date="2020-05" db="EMBL/GenBank/DDBJ databases">
        <authorList>
            <person name="Chiriac C."/>
            <person name="Salcher M."/>
            <person name="Ghai R."/>
            <person name="Kavagutti S V."/>
        </authorList>
    </citation>
    <scope>NUCLEOTIDE SEQUENCE</scope>
</reference>
<proteinExistence type="predicted"/>
<organism evidence="1">
    <name type="scientific">freshwater metagenome</name>
    <dbReference type="NCBI Taxonomy" id="449393"/>
    <lineage>
        <taxon>unclassified sequences</taxon>
        <taxon>metagenomes</taxon>
        <taxon>ecological metagenomes</taxon>
    </lineage>
</organism>
<protein>
    <submittedName>
        <fullName evidence="1">Unannotated protein</fullName>
    </submittedName>
</protein>